<proteinExistence type="predicted"/>
<reference evidence="2" key="1">
    <citation type="journal article" date="2019" name="Int. J. Syst. Evol. Microbiol.">
        <title>The Global Catalogue of Microorganisms (GCM) 10K type strain sequencing project: providing services to taxonomists for standard genome sequencing and annotation.</title>
        <authorList>
            <consortium name="The Broad Institute Genomics Platform"/>
            <consortium name="The Broad Institute Genome Sequencing Center for Infectious Disease"/>
            <person name="Wu L."/>
            <person name="Ma J."/>
        </authorList>
    </citation>
    <scope>NUCLEOTIDE SEQUENCE [LARGE SCALE GENOMIC DNA]</scope>
    <source>
        <strain evidence="2">CGMCC 1.16060</strain>
    </source>
</reference>
<keyword evidence="2" id="KW-1185">Reference proteome</keyword>
<protein>
    <submittedName>
        <fullName evidence="1">Uncharacterized protein</fullName>
    </submittedName>
</protein>
<gene>
    <name evidence="1" type="ORF">GCM10011518_22330</name>
</gene>
<name>A0ABQ1U8E6_9FLAO</name>
<dbReference type="EMBL" id="BMKP01000004">
    <property type="protein sequence ID" value="GGF12629.1"/>
    <property type="molecule type" value="Genomic_DNA"/>
</dbReference>
<dbReference type="RefSeq" id="WP_163394414.1">
    <property type="nucleotide sequence ID" value="NZ_BMKP01000004.1"/>
</dbReference>
<organism evidence="1 2">
    <name type="scientific">Flavobacterium limi</name>
    <dbReference type="NCBI Taxonomy" id="2045105"/>
    <lineage>
        <taxon>Bacteria</taxon>
        <taxon>Pseudomonadati</taxon>
        <taxon>Bacteroidota</taxon>
        <taxon>Flavobacteriia</taxon>
        <taxon>Flavobacteriales</taxon>
        <taxon>Flavobacteriaceae</taxon>
        <taxon>Flavobacterium</taxon>
    </lineage>
</organism>
<accession>A0ABQ1U8E6</accession>
<sequence length="254" mass="30148">MLKKIEEKLGLIASLSNLKYKFYKNKYFKLYNFSTQEISFRRDSEILSSDELIKNLIYKDENWNYIMNIHRMFMYRSIGINIKLTDNICADYKVEKLSENKLAFKSKGLRDDWIYYYLNKSIEGNFVLEFNSLINTKFTEFQIAFKHTSIAERYRFRVIDNQKLVFETIHGGYFLNEIHSVPFSFELGKSYNIKLLVKNYFYSFIVNDKVVMTIEDTARLLNDGGIALIFWDDSLESSSNIDLLVEKPHLYSVV</sequence>
<dbReference type="Gene3D" id="2.60.120.560">
    <property type="entry name" value="Exo-inulinase, domain 1"/>
    <property type="match status" value="1"/>
</dbReference>
<evidence type="ECO:0000313" key="2">
    <source>
        <dbReference type="Proteomes" id="UP000655016"/>
    </source>
</evidence>
<comment type="caution">
    <text evidence="1">The sequence shown here is derived from an EMBL/GenBank/DDBJ whole genome shotgun (WGS) entry which is preliminary data.</text>
</comment>
<evidence type="ECO:0000313" key="1">
    <source>
        <dbReference type="EMBL" id="GGF12629.1"/>
    </source>
</evidence>
<dbReference type="Proteomes" id="UP000655016">
    <property type="component" value="Unassembled WGS sequence"/>
</dbReference>